<protein>
    <submittedName>
        <fullName evidence="1">Uncharacterized protein</fullName>
    </submittedName>
</protein>
<accession>A0A652ZVY0</accession>
<dbReference type="AlphaFoldDB" id="A0A652ZVY0"/>
<proteinExistence type="predicted"/>
<organism evidence="1">
    <name type="scientific">uncultured Spirochaetota bacterium</name>
    <dbReference type="NCBI Taxonomy" id="460511"/>
    <lineage>
        <taxon>Bacteria</taxon>
        <taxon>Pseudomonadati</taxon>
        <taxon>Spirochaetota</taxon>
        <taxon>environmental samples</taxon>
    </lineage>
</organism>
<gene>
    <name evidence="1" type="ORF">TRIP_E230105</name>
</gene>
<sequence>MIVDTLGLTDIPEEVLMKAHRYGEQIGADKVVIGPEGRRKENYVLAFWRGEGKNPFILGAIYSDGSDHLYSFHS</sequence>
<evidence type="ECO:0000313" key="1">
    <source>
        <dbReference type="EMBL" id="VBB39922.1"/>
    </source>
</evidence>
<dbReference type="EMBL" id="UPXP01000016">
    <property type="protein sequence ID" value="VBB39922.1"/>
    <property type="molecule type" value="Genomic_DNA"/>
</dbReference>
<reference evidence="1" key="1">
    <citation type="submission" date="2018-07" db="EMBL/GenBank/DDBJ databases">
        <authorList>
            <consortium name="Genoscope - CEA"/>
            <person name="William W."/>
        </authorList>
    </citation>
    <scope>NUCLEOTIDE SEQUENCE</scope>
    <source>
        <strain evidence="1">IK1</strain>
    </source>
</reference>
<name>A0A652ZVY0_9SPIR</name>